<feature type="signal peptide" evidence="1">
    <location>
        <begin position="1"/>
        <end position="20"/>
    </location>
</feature>
<keyword evidence="3" id="KW-1185">Reference proteome</keyword>
<protein>
    <recommendedName>
        <fullName evidence="4">Peptidoglycan-binding protein, CsiV</fullName>
    </recommendedName>
</protein>
<sequence length="173" mass="18749">MRIFRHLALLLALFAPLALADGQYQVELIIFRQAGDPVPASQPAPDDWASGAQSIAGSERATALDGAAAKLNPNNGYQVLLHKAWTQNLSSVPSKVAVSTGDQQFGHFPVEGTVSLSQERVAEANLDFWINRFDADGLLTSSERLKQSARLKNGELNYLDHSNLGVLIKIVPM</sequence>
<evidence type="ECO:0000313" key="3">
    <source>
        <dbReference type="Proteomes" id="UP000583387"/>
    </source>
</evidence>
<organism evidence="2 3">
    <name type="scientific">Zestomonas carbonaria</name>
    <dbReference type="NCBI Taxonomy" id="2762745"/>
    <lineage>
        <taxon>Bacteria</taxon>
        <taxon>Pseudomonadati</taxon>
        <taxon>Pseudomonadota</taxon>
        <taxon>Gammaproteobacteria</taxon>
        <taxon>Pseudomonadales</taxon>
        <taxon>Pseudomonadaceae</taxon>
        <taxon>Zestomonas</taxon>
    </lineage>
</organism>
<dbReference type="AlphaFoldDB" id="A0A7U7IBE2"/>
<dbReference type="InterPro" id="IPR021241">
    <property type="entry name" value="CsiV"/>
</dbReference>
<accession>A0A7U7IBE2</accession>
<name>A0A7U7IBE2_9GAMM</name>
<gene>
    <name evidence="2" type="ORF">PSEWESI4_03114</name>
</gene>
<comment type="caution">
    <text evidence="2">The sequence shown here is derived from an EMBL/GenBank/DDBJ whole genome shotgun (WGS) entry which is preliminary data.</text>
</comment>
<dbReference type="Pfam" id="PF10972">
    <property type="entry name" value="CsiV"/>
    <property type="match status" value="1"/>
</dbReference>
<evidence type="ECO:0008006" key="4">
    <source>
        <dbReference type="Google" id="ProtNLM"/>
    </source>
</evidence>
<dbReference type="Proteomes" id="UP000583387">
    <property type="component" value="Unassembled WGS sequence"/>
</dbReference>
<reference evidence="2 3" key="1">
    <citation type="submission" date="2020-08" db="EMBL/GenBank/DDBJ databases">
        <authorList>
            <person name="Criscuolo A."/>
        </authorList>
    </citation>
    <scope>NUCLEOTIDE SEQUENCE [LARGE SCALE GENOMIC DNA]</scope>
    <source>
        <strain evidence="2">CIP111764</strain>
    </source>
</reference>
<dbReference type="EMBL" id="CAJFCI010000061">
    <property type="protein sequence ID" value="CAD5108822.1"/>
    <property type="molecule type" value="Genomic_DNA"/>
</dbReference>
<evidence type="ECO:0000256" key="1">
    <source>
        <dbReference type="SAM" id="SignalP"/>
    </source>
</evidence>
<evidence type="ECO:0000313" key="2">
    <source>
        <dbReference type="EMBL" id="CAD5108822.1"/>
    </source>
</evidence>
<keyword evidence="1" id="KW-0732">Signal</keyword>
<feature type="chain" id="PRO_5031075390" description="Peptidoglycan-binding protein, CsiV" evidence="1">
    <location>
        <begin position="21"/>
        <end position="173"/>
    </location>
</feature>
<proteinExistence type="predicted"/>
<dbReference type="RefSeq" id="WP_187672143.1">
    <property type="nucleotide sequence ID" value="NZ_CAJFCI010000061.1"/>
</dbReference>